<dbReference type="Gene3D" id="1.10.3210.10">
    <property type="entry name" value="Hypothetical protein af1432"/>
    <property type="match status" value="1"/>
</dbReference>
<dbReference type="GO" id="GO:0016301">
    <property type="term" value="F:kinase activity"/>
    <property type="evidence" value="ECO:0007669"/>
    <property type="project" value="UniProtKB-KW"/>
</dbReference>
<dbReference type="SUPFAM" id="SSF81301">
    <property type="entry name" value="Nucleotidyltransferase"/>
    <property type="match status" value="1"/>
</dbReference>
<dbReference type="Gene3D" id="3.30.460.10">
    <property type="entry name" value="Beta Polymerase, domain 2"/>
    <property type="match status" value="1"/>
</dbReference>
<dbReference type="Pfam" id="PF13328">
    <property type="entry name" value="HD_4"/>
    <property type="match status" value="1"/>
</dbReference>
<dbReference type="CDD" id="cd01668">
    <property type="entry name" value="TGS_RSH"/>
    <property type="match status" value="1"/>
</dbReference>
<dbReference type="PROSITE" id="PS51880">
    <property type="entry name" value="TGS"/>
    <property type="match status" value="1"/>
</dbReference>
<dbReference type="SUPFAM" id="SSF109604">
    <property type="entry name" value="HD-domain/PDEase-like"/>
    <property type="match status" value="1"/>
</dbReference>
<accession>A0A0S1SHS1</accession>
<dbReference type="Proteomes" id="UP000069135">
    <property type="component" value="Chromosome"/>
</dbReference>
<accession>A0A0S1SU16</accession>
<dbReference type="GO" id="GO:0015969">
    <property type="term" value="P:guanosine tetraphosphate metabolic process"/>
    <property type="evidence" value="ECO:0007669"/>
    <property type="project" value="InterPro"/>
</dbReference>
<dbReference type="InterPro" id="IPR033655">
    <property type="entry name" value="TGS_RelA/SpoT"/>
</dbReference>
<dbReference type="PANTHER" id="PTHR21262">
    <property type="entry name" value="GUANOSINE-3',5'-BIS DIPHOSPHATE 3'-PYROPHOSPHOHYDROLASE"/>
    <property type="match status" value="1"/>
</dbReference>
<keyword evidence="3" id="KW-0808">Transferase</keyword>
<keyword evidence="3" id="KW-0418">Kinase</keyword>
<dbReference type="InterPro" id="IPR007685">
    <property type="entry name" value="RelA_SpoT"/>
</dbReference>
<evidence type="ECO:0000313" key="4">
    <source>
        <dbReference type="Proteomes" id="UP000069135"/>
    </source>
</evidence>
<dbReference type="Pfam" id="PF04607">
    <property type="entry name" value="RelA_SpoT"/>
    <property type="match status" value="1"/>
</dbReference>
<dbReference type="SMART" id="SM00954">
    <property type="entry name" value="RelA_SpoT"/>
    <property type="match status" value="1"/>
</dbReference>
<evidence type="ECO:0000313" key="3">
    <source>
        <dbReference type="EMBL" id="ALM13412.1"/>
    </source>
</evidence>
<dbReference type="CDD" id="cd05399">
    <property type="entry name" value="NT_Rel-Spo_like"/>
    <property type="match status" value="1"/>
</dbReference>
<dbReference type="GO" id="GO:0005886">
    <property type="term" value="C:plasma membrane"/>
    <property type="evidence" value="ECO:0007669"/>
    <property type="project" value="TreeGrafter"/>
</dbReference>
<accession>A0A0S1SVM7</accession>
<proteinExistence type="inferred from homology"/>
<dbReference type="InterPro" id="IPR012675">
    <property type="entry name" value="Beta-grasp_dom_sf"/>
</dbReference>
<gene>
    <name evidence="3" type="ORF">PeribacterD1_0741</name>
</gene>
<accession>A0A0S1SP99</accession>
<dbReference type="Gene3D" id="3.10.20.30">
    <property type="match status" value="1"/>
</dbReference>
<protein>
    <submittedName>
        <fullName evidence="3">GTP pyrophosphokinase</fullName>
    </submittedName>
</protein>
<dbReference type="InterPro" id="IPR043519">
    <property type="entry name" value="NT_sf"/>
</dbReference>
<dbReference type="Pfam" id="PF02824">
    <property type="entry name" value="TGS"/>
    <property type="match status" value="1"/>
</dbReference>
<sequence>MALVTTAEFAALLSRLTIDGEAPELDERRITRALGLARELYSHHMHHSGVPILDHVFETLGALAPFHPDEDAVIAVLLHHALDESVLSLAELQEQFGPAVRSLVSNVYLLSHVTLHARRSRIEDLRLMLLSVSDDVRTVLITLCDRAAILRLIDTIPVEDRKHLCHDVLQLFAPVAARLGIYSLKHELENRAFPVIYPLDAGRIQEQIAQFDAEKGDFLPRAAAELQSFFRARGIVIEIEWRKKEMYSIFLKMQEKAITHIHDLFDLYALRVIVESEAECYQALGLLHQVGRPVPHRFKDYIAFPKPNGYQSLHTTILQLPGAADDTCIEVQIRTLSMHRESQYGVAAHWAYKEGAASEAVKHAQLKRMLLSQESVSGTRASPFVDHIFVLTPKGEIVELPEGATPLDFAFTVHTDLGISFSSARVNGSIVPLTYRLENGDVVEIQKQSPPRPSTRWMQLLKMASSRGKLKRYLAAQDRPRLIDHGRQLLNEELRKHHLSPLDTDLTILKVCDNETLSMQQREDLLMKVGQGAEKPSSFFRRLEALRGKGPAEEQVKKRTGRLQRKDNELSVEGSVPMPTRYAKCCSPEAEPRGKISGVINRTGTVMVHREKCKMFKQSSSGRRIGVRWR</sequence>
<reference evidence="4" key="1">
    <citation type="submission" date="2015-10" db="EMBL/GenBank/DDBJ databases">
        <title>Analysis of five complete genome sequences for members of the class Peribacteria in the recently recognized Peregrinibacteria bacterial phylum.</title>
        <authorList>
            <person name="Anantharaman K."/>
            <person name="Brown C.T."/>
            <person name="Burstein D."/>
            <person name="Castelle C.J."/>
            <person name="Probst A.J."/>
            <person name="Thomas B.C."/>
            <person name="Williams K.H."/>
            <person name="Banfield J.F."/>
        </authorList>
    </citation>
    <scope>NUCLEOTIDE SEQUENCE [LARGE SCALE GENOMIC DNA]</scope>
</reference>
<feature type="domain" description="TGS" evidence="2">
    <location>
        <begin position="384"/>
        <end position="447"/>
    </location>
</feature>
<reference evidence="3 4" key="2">
    <citation type="journal article" date="2016" name="PeerJ">
        <title>Analysis of five complete genome sequences for members of the class Peribacteria in the recently recognized Peregrinibacteria bacterial phylum.</title>
        <authorList>
            <person name="Anantharaman K."/>
            <person name="Brown C.T."/>
            <person name="Burstein D."/>
            <person name="Castelle C.J."/>
            <person name="Probst A.J."/>
            <person name="Thomas B.C."/>
            <person name="Williams K.H."/>
            <person name="Banfield J.F."/>
        </authorList>
    </citation>
    <scope>NUCLEOTIDE SEQUENCE [LARGE SCALE GENOMIC DNA]</scope>
    <source>
        <strain evidence="3">RIFOXYD1_FULL_PER-ii_59_16</strain>
    </source>
</reference>
<dbReference type="STRING" id="1735162.PeribacterB2_0741"/>
<dbReference type="InterPro" id="IPR012676">
    <property type="entry name" value="TGS-like"/>
</dbReference>
<comment type="similarity">
    <text evidence="1">Belongs to the RelA/SpoT family.</text>
</comment>
<dbReference type="EMBL" id="CP013065">
    <property type="protein sequence ID" value="ALM13412.1"/>
    <property type="molecule type" value="Genomic_DNA"/>
</dbReference>
<dbReference type="SUPFAM" id="SSF81271">
    <property type="entry name" value="TGS-like"/>
    <property type="match status" value="1"/>
</dbReference>
<organism evidence="3 4">
    <name type="scientific">Candidatus Peribacter riflensis</name>
    <dbReference type="NCBI Taxonomy" id="1735162"/>
    <lineage>
        <taxon>Bacteria</taxon>
        <taxon>Candidatus Peregrinibacteriota</taxon>
        <taxon>Candidatus Peribacteria</taxon>
        <taxon>Candidatus Peribacterales</taxon>
        <taxon>Candidatus Peribacteraceae</taxon>
        <taxon>Candidatus Peribacter</taxon>
    </lineage>
</organism>
<dbReference type="PATRIC" id="fig|1735161.3.peg.720"/>
<name>A0A0S1SVM7_9BACT</name>
<evidence type="ECO:0000256" key="1">
    <source>
        <dbReference type="ARBA" id="ARBA00007476"/>
    </source>
</evidence>
<dbReference type="AlphaFoldDB" id="A0A0S1SVM7"/>
<dbReference type="FunFam" id="3.10.20.30:FF:000002">
    <property type="entry name" value="GTP pyrophosphokinase (RelA/SpoT)"/>
    <property type="match status" value="1"/>
</dbReference>
<dbReference type="KEGG" id="prf:PeribacterA2_0740"/>
<dbReference type="InterPro" id="IPR004095">
    <property type="entry name" value="TGS"/>
</dbReference>
<accession>A0A0S1SLP2</accession>
<evidence type="ECO:0000259" key="2">
    <source>
        <dbReference type="PROSITE" id="PS51880"/>
    </source>
</evidence>
<dbReference type="PANTHER" id="PTHR21262:SF31">
    <property type="entry name" value="GTP PYROPHOSPHOKINASE"/>
    <property type="match status" value="1"/>
</dbReference>